<proteinExistence type="predicted"/>
<keyword evidence="2" id="KW-1185">Reference proteome</keyword>
<evidence type="ECO:0008006" key="3">
    <source>
        <dbReference type="Google" id="ProtNLM"/>
    </source>
</evidence>
<dbReference type="AlphaFoldDB" id="A0A3E0ELB5"/>
<evidence type="ECO:0000313" key="2">
    <source>
        <dbReference type="Proteomes" id="UP000257136"/>
    </source>
</evidence>
<reference evidence="1 2" key="1">
    <citation type="submission" date="2018-08" db="EMBL/GenBank/DDBJ databases">
        <title>Genomic Encyclopedia of Archaeal and Bacterial Type Strains, Phase II (KMG-II): from individual species to whole genera.</title>
        <authorList>
            <person name="Goeker M."/>
        </authorList>
    </citation>
    <scope>NUCLEOTIDE SEQUENCE [LARGE SCALE GENOMIC DNA]</scope>
    <source>
        <strain evidence="1 2">DSM 100880</strain>
    </source>
</reference>
<accession>A0A3E0ELB5</accession>
<dbReference type="PROSITE" id="PS51257">
    <property type="entry name" value="PROKAR_LIPOPROTEIN"/>
    <property type="match status" value="1"/>
</dbReference>
<sequence length="175" mass="20482">MNSKSLYIYLFLFFTLVSCNQKSENDIESKDNFSVVIEGIFGKNDKLQIYFLTEDKDWNDENSVIVPVYASSEMQKFEVQLPDKITPINIRVDVGENKTQSNITIKNISILYKTKIINGDNNNFTEFFYPNEFIAWDPDYFGYKLNKKDNSYDPFFMGNDLLIGELEQIKEQPNE</sequence>
<organism evidence="1 2">
    <name type="scientific">Flavobacterium aquicola</name>
    <dbReference type="NCBI Taxonomy" id="1682742"/>
    <lineage>
        <taxon>Bacteria</taxon>
        <taxon>Pseudomonadati</taxon>
        <taxon>Bacteroidota</taxon>
        <taxon>Flavobacteriia</taxon>
        <taxon>Flavobacteriales</taxon>
        <taxon>Flavobacteriaceae</taxon>
        <taxon>Flavobacterium</taxon>
    </lineage>
</organism>
<protein>
    <recommendedName>
        <fullName evidence="3">Lipoprotein</fullName>
    </recommendedName>
</protein>
<dbReference type="RefSeq" id="WP_115812954.1">
    <property type="nucleotide sequence ID" value="NZ_QUNI01000005.1"/>
</dbReference>
<comment type="caution">
    <text evidence="1">The sequence shown here is derived from an EMBL/GenBank/DDBJ whole genome shotgun (WGS) entry which is preliminary data.</text>
</comment>
<dbReference type="OrthoDB" id="1353404at2"/>
<gene>
    <name evidence="1" type="ORF">C8P67_10587</name>
</gene>
<evidence type="ECO:0000313" key="1">
    <source>
        <dbReference type="EMBL" id="REG98925.1"/>
    </source>
</evidence>
<name>A0A3E0ELB5_9FLAO</name>
<dbReference type="Proteomes" id="UP000257136">
    <property type="component" value="Unassembled WGS sequence"/>
</dbReference>
<dbReference type="EMBL" id="QUNI01000005">
    <property type="protein sequence ID" value="REG98925.1"/>
    <property type="molecule type" value="Genomic_DNA"/>
</dbReference>